<gene>
    <name evidence="1" type="ORF">MS3_00004034</name>
</gene>
<evidence type="ECO:0000313" key="2">
    <source>
        <dbReference type="Proteomes" id="UP000471633"/>
    </source>
</evidence>
<dbReference type="AlphaFoldDB" id="A0A922LUF2"/>
<reference evidence="1" key="3">
    <citation type="submission" date="2021-06" db="EMBL/GenBank/DDBJ databases">
        <title>Chromosome-level genome assembly for S. haematobium.</title>
        <authorList>
            <person name="Stroehlein A.J."/>
        </authorList>
    </citation>
    <scope>NUCLEOTIDE SEQUENCE</scope>
</reference>
<protein>
    <submittedName>
        <fullName evidence="1">Uncharacterized protein</fullName>
    </submittedName>
</protein>
<reference evidence="1" key="4">
    <citation type="journal article" date="2022" name="PLoS Pathog.">
        <title>Chromosome-level genome of Schistosoma haematobium underpins genome-wide explorations of molecular variation.</title>
        <authorList>
            <person name="Stroehlein A.J."/>
            <person name="Korhonen P.K."/>
            <person name="Lee V.V."/>
            <person name="Ralph S.A."/>
            <person name="Mentink-Kane M."/>
            <person name="You H."/>
            <person name="McManus D.P."/>
            <person name="Tchuente L.T."/>
            <person name="Stothard J.R."/>
            <person name="Kaur P."/>
            <person name="Dudchenko O."/>
            <person name="Aiden E.L."/>
            <person name="Yang B."/>
            <person name="Yang H."/>
            <person name="Emery A.M."/>
            <person name="Webster B.L."/>
            <person name="Brindley P.J."/>
            <person name="Rollinson D."/>
            <person name="Chang B.C.H."/>
            <person name="Gasser R.B."/>
            <person name="Young N.D."/>
        </authorList>
    </citation>
    <scope>NUCLEOTIDE SEQUENCE</scope>
</reference>
<name>A0A922LUF2_SCHHA</name>
<comment type="caution">
    <text evidence="1">The sequence shown here is derived from an EMBL/GenBank/DDBJ whole genome shotgun (WGS) entry which is preliminary data.</text>
</comment>
<dbReference type="RefSeq" id="XP_051073294.1">
    <property type="nucleotide sequence ID" value="XM_051211920.1"/>
</dbReference>
<organism evidence="1 2">
    <name type="scientific">Schistosoma haematobium</name>
    <name type="common">Blood fluke</name>
    <dbReference type="NCBI Taxonomy" id="6185"/>
    <lineage>
        <taxon>Eukaryota</taxon>
        <taxon>Metazoa</taxon>
        <taxon>Spiralia</taxon>
        <taxon>Lophotrochozoa</taxon>
        <taxon>Platyhelminthes</taxon>
        <taxon>Trematoda</taxon>
        <taxon>Digenea</taxon>
        <taxon>Strigeidida</taxon>
        <taxon>Schistosomatoidea</taxon>
        <taxon>Schistosomatidae</taxon>
        <taxon>Schistosoma</taxon>
    </lineage>
</organism>
<dbReference type="EMBL" id="AMPZ03000001">
    <property type="protein sequence ID" value="KAH9594120.1"/>
    <property type="molecule type" value="Genomic_DNA"/>
</dbReference>
<dbReference type="CTD" id="24596013"/>
<dbReference type="GeneID" id="24596013"/>
<evidence type="ECO:0000313" key="1">
    <source>
        <dbReference type="EMBL" id="KAH9594120.1"/>
    </source>
</evidence>
<keyword evidence="2" id="KW-1185">Reference proteome</keyword>
<reference evidence="1" key="1">
    <citation type="journal article" date="2012" name="Nat. Genet.">
        <title>Whole-genome sequence of Schistosoma haematobium.</title>
        <authorList>
            <person name="Young N.D."/>
            <person name="Jex A.R."/>
            <person name="Li B."/>
            <person name="Liu S."/>
            <person name="Yang L."/>
            <person name="Xiong Z."/>
            <person name="Li Y."/>
            <person name="Cantacessi C."/>
            <person name="Hall R.S."/>
            <person name="Xu X."/>
            <person name="Chen F."/>
            <person name="Wu X."/>
            <person name="Zerlotini A."/>
            <person name="Oliveira G."/>
            <person name="Hofmann A."/>
            <person name="Zhang G."/>
            <person name="Fang X."/>
            <person name="Kang Y."/>
            <person name="Campbell B.E."/>
            <person name="Loukas A."/>
            <person name="Ranganathan S."/>
            <person name="Rollinson D."/>
            <person name="Rinaldi G."/>
            <person name="Brindley P.J."/>
            <person name="Yang H."/>
            <person name="Wang J."/>
            <person name="Wang J."/>
            <person name="Gasser R.B."/>
        </authorList>
    </citation>
    <scope>NUCLEOTIDE SEQUENCE</scope>
</reference>
<dbReference type="Proteomes" id="UP000471633">
    <property type="component" value="Unassembled WGS sequence"/>
</dbReference>
<reference evidence="1" key="2">
    <citation type="journal article" date="2019" name="Gigascience">
        <title>High-quality Schistosoma haematobium genome achieved by single-molecule and long-range sequencing.</title>
        <authorList>
            <person name="Stroehlein A.J."/>
            <person name="Korhonen P.K."/>
            <person name="Chong T.M."/>
            <person name="Lim Y.L."/>
            <person name="Chan K.G."/>
            <person name="Webster B."/>
            <person name="Rollinson D."/>
            <person name="Brindley P.J."/>
            <person name="Gasser R.B."/>
            <person name="Young N.D."/>
        </authorList>
    </citation>
    <scope>NUCLEOTIDE SEQUENCE</scope>
</reference>
<sequence length="365" mass="42490">MKCKLHMNHFYRITSNQNPHAWQISNPGHAIPSLFLDVSTEFGEKLILKQLQKRFEEFLIMCHGRARRQLFSRITKLLHNSKRYSTLPAMFKPSDSPVSSSALCGLYFPRSPDPAKRWRPSNNAKIFSRQPAYLDYESPQEALLPHTIRILLTRLRNWLHQLPPPGVIMDSSKLSTFNSNKCQQNSFNLIQGSNVVIELRKWWKFTHKTVENRDQLEKIVADATFIKKLNDIMQTKINTEVEKHRKQYESNKNLTNSSTFKSHPKLTKVLVDELLSRIGAQFYHPRSGQFSYRSTQRVMDGIDIALPYTFPGVQIFDRLIKDETLIVYHIQKSHNSSLQDDNASINHDNTFSSNSYTFNIQSHRN</sequence>
<proteinExistence type="predicted"/>
<accession>A0A922LUF2</accession>